<dbReference type="AlphaFoldDB" id="A0A328HC76"/>
<name>A0A328HC76_ARTGO</name>
<proteinExistence type="predicted"/>
<dbReference type="RefSeq" id="WP_111905269.1">
    <property type="nucleotide sequence ID" value="NZ_QLNP01000098.1"/>
</dbReference>
<reference evidence="1 2" key="1">
    <citation type="submission" date="2018-04" db="EMBL/GenBank/DDBJ databases">
        <title>Bacteria isolated from cave deposits of Manipur.</title>
        <authorList>
            <person name="Sahoo D."/>
            <person name="Sarangthem I."/>
            <person name="Nandeibam J."/>
        </authorList>
    </citation>
    <scope>NUCLEOTIDE SEQUENCE [LARGE SCALE GENOMIC DNA]</scope>
    <source>
        <strain evidence="2">mrc11</strain>
    </source>
</reference>
<comment type="caution">
    <text evidence="1">The sequence shown here is derived from an EMBL/GenBank/DDBJ whole genome shotgun (WGS) entry which is preliminary data.</text>
</comment>
<dbReference type="OrthoDB" id="4954540at2"/>
<gene>
    <name evidence="1" type="ORF">DBZ45_18455</name>
</gene>
<dbReference type="Proteomes" id="UP000249166">
    <property type="component" value="Unassembled WGS sequence"/>
</dbReference>
<dbReference type="EMBL" id="QLNP01000098">
    <property type="protein sequence ID" value="RAM36119.1"/>
    <property type="molecule type" value="Genomic_DNA"/>
</dbReference>
<protein>
    <submittedName>
        <fullName evidence="1">Uncharacterized protein</fullName>
    </submittedName>
</protein>
<accession>A0A328HC76</accession>
<organism evidence="1 2">
    <name type="scientific">Arthrobacter globiformis</name>
    <dbReference type="NCBI Taxonomy" id="1665"/>
    <lineage>
        <taxon>Bacteria</taxon>
        <taxon>Bacillati</taxon>
        <taxon>Actinomycetota</taxon>
        <taxon>Actinomycetes</taxon>
        <taxon>Micrococcales</taxon>
        <taxon>Micrococcaceae</taxon>
        <taxon>Arthrobacter</taxon>
    </lineage>
</organism>
<evidence type="ECO:0000313" key="1">
    <source>
        <dbReference type="EMBL" id="RAM36119.1"/>
    </source>
</evidence>
<evidence type="ECO:0000313" key="2">
    <source>
        <dbReference type="Proteomes" id="UP000249166"/>
    </source>
</evidence>
<sequence>MEEIITYPEPPDLPAQKIRELIDYADRMATSMEAEMDMIRRLGKASPEHDLGEIIAGWKFTALAIRESYDGRF</sequence>